<keyword evidence="2" id="KW-1185">Reference proteome</keyword>
<proteinExistence type="predicted"/>
<dbReference type="Proteomes" id="UP000626656">
    <property type="component" value="Unassembled WGS sequence"/>
</dbReference>
<comment type="caution">
    <text evidence="1">The sequence shown here is derived from an EMBL/GenBank/DDBJ whole genome shotgun (WGS) entry which is preliminary data.</text>
</comment>
<accession>A0ABM8M9N5</accession>
<protein>
    <submittedName>
        <fullName evidence="1">Uncharacterized protein</fullName>
    </submittedName>
</protein>
<sequence>MDKVVDFITSSVPGVPAVSGAGATGAYIQDKYHPEEILR</sequence>
<name>A0ABM8M9N5_9GAMM</name>
<evidence type="ECO:0000313" key="2">
    <source>
        <dbReference type="Proteomes" id="UP000626656"/>
    </source>
</evidence>
<gene>
    <name evidence="1" type="ORF">AZO1586I_1762</name>
</gene>
<organism evidence="1 2">
    <name type="scientific">Bathymodiolus thermophilus thioautotrophic gill symbiont</name>
    <dbReference type="NCBI Taxonomy" id="2360"/>
    <lineage>
        <taxon>Bacteria</taxon>
        <taxon>Pseudomonadati</taxon>
        <taxon>Pseudomonadota</taxon>
        <taxon>Gammaproteobacteria</taxon>
        <taxon>sulfur-oxidizing symbionts</taxon>
    </lineage>
</organism>
<dbReference type="EMBL" id="CAHJWF010000373">
    <property type="protein sequence ID" value="CAB5507086.1"/>
    <property type="molecule type" value="Genomic_DNA"/>
</dbReference>
<reference evidence="1 2" key="1">
    <citation type="submission" date="2020-05" db="EMBL/GenBank/DDBJ databases">
        <authorList>
            <person name="Petersen J."/>
            <person name="Sayavedra L."/>
        </authorList>
    </citation>
    <scope>NUCLEOTIDE SEQUENCE [LARGE SCALE GENOMIC DNA]</scope>
    <source>
        <strain evidence="1">B azoricus SOX ET2 1586I</strain>
    </source>
</reference>
<evidence type="ECO:0000313" key="1">
    <source>
        <dbReference type="EMBL" id="CAB5507086.1"/>
    </source>
</evidence>